<dbReference type="AlphaFoldDB" id="A0A3S4VKT8"/>
<sequence length="55" mass="7100">MKGKLERSMNGFEEDVFKARRIVPFKPNTVRQMKRIWNQWSRRTWRQRYQKEEWR</sequence>
<reference evidence="1 2" key="1">
    <citation type="submission" date="2018-12" db="EMBL/GenBank/DDBJ databases">
        <authorList>
            <consortium name="Pathogen Informatics"/>
        </authorList>
    </citation>
    <scope>NUCLEOTIDE SEQUENCE [LARGE SCALE GENOMIC DNA]</scope>
    <source>
        <strain evidence="1 2">NCTC13652</strain>
    </source>
</reference>
<gene>
    <name evidence="1" type="ORF">NCTC13652_02353</name>
</gene>
<evidence type="ECO:0000313" key="1">
    <source>
        <dbReference type="EMBL" id="VEI04129.1"/>
    </source>
</evidence>
<keyword evidence="2" id="KW-1185">Reference proteome</keyword>
<dbReference type="STRING" id="1122997.GCA_000425285_01162"/>
<protein>
    <submittedName>
        <fullName evidence="1">Uncharacterized protein</fullName>
    </submittedName>
</protein>
<proteinExistence type="predicted"/>
<name>A0A3S4VKT8_9ACTN</name>
<organism evidence="1 2">
    <name type="scientific">Acidipropionibacterium jensenii</name>
    <dbReference type="NCBI Taxonomy" id="1749"/>
    <lineage>
        <taxon>Bacteria</taxon>
        <taxon>Bacillati</taxon>
        <taxon>Actinomycetota</taxon>
        <taxon>Actinomycetes</taxon>
        <taxon>Propionibacteriales</taxon>
        <taxon>Propionibacteriaceae</taxon>
        <taxon>Acidipropionibacterium</taxon>
    </lineage>
</organism>
<accession>A0A3S4VKT8</accession>
<evidence type="ECO:0000313" key="2">
    <source>
        <dbReference type="Proteomes" id="UP000277858"/>
    </source>
</evidence>
<dbReference type="Proteomes" id="UP000277858">
    <property type="component" value="Chromosome"/>
</dbReference>
<dbReference type="EMBL" id="LR134473">
    <property type="protein sequence ID" value="VEI04129.1"/>
    <property type="molecule type" value="Genomic_DNA"/>
</dbReference>